<protein>
    <submittedName>
        <fullName evidence="1">Uncharacterized protein</fullName>
    </submittedName>
</protein>
<comment type="caution">
    <text evidence="1">The sequence shown here is derived from an EMBL/GenBank/DDBJ whole genome shotgun (WGS) entry which is preliminary data.</text>
</comment>
<dbReference type="EMBL" id="AAMT01000008">
    <property type="protein sequence ID" value="EAQ12396.1"/>
    <property type="molecule type" value="Genomic_DNA"/>
</dbReference>
<gene>
    <name evidence="1" type="ORF">RB2654_13960</name>
</gene>
<keyword evidence="2" id="KW-1185">Reference proteome</keyword>
<sequence>MADIISALRIMGGRANERKDA</sequence>
<dbReference type="Proteomes" id="UP000002931">
    <property type="component" value="Unassembled WGS sequence"/>
</dbReference>
<dbReference type="AlphaFoldDB" id="A3VGJ1"/>
<evidence type="ECO:0000313" key="1">
    <source>
        <dbReference type="EMBL" id="EAQ12396.1"/>
    </source>
</evidence>
<evidence type="ECO:0000313" key="2">
    <source>
        <dbReference type="Proteomes" id="UP000002931"/>
    </source>
</evidence>
<proteinExistence type="predicted"/>
<reference evidence="1 2" key="1">
    <citation type="journal article" date="2010" name="J. Bacteriol.">
        <title>Genome sequences of Pelagibaca bermudensis HTCC2601T and Maritimibacter alkaliphilus HTCC2654T, the type strains of two marine Roseobacter genera.</title>
        <authorList>
            <person name="Thrash J.C."/>
            <person name="Cho J.C."/>
            <person name="Ferriera S."/>
            <person name="Johnson J."/>
            <person name="Vergin K.L."/>
            <person name="Giovannoni S.J."/>
        </authorList>
    </citation>
    <scope>NUCLEOTIDE SEQUENCE [LARGE SCALE GENOMIC DNA]</scope>
    <source>
        <strain evidence="1 2">HTCC2654</strain>
    </source>
</reference>
<organism evidence="1 2">
    <name type="scientific">Maritimibacter alkaliphilus HTCC2654</name>
    <dbReference type="NCBI Taxonomy" id="314271"/>
    <lineage>
        <taxon>Bacteria</taxon>
        <taxon>Pseudomonadati</taxon>
        <taxon>Pseudomonadota</taxon>
        <taxon>Alphaproteobacteria</taxon>
        <taxon>Rhodobacterales</taxon>
        <taxon>Roseobacteraceae</taxon>
        <taxon>Maritimibacter</taxon>
    </lineage>
</organism>
<accession>A3VGJ1</accession>
<dbReference type="HOGENOM" id="CLU_3426586_0_0_5"/>
<name>A3VGJ1_9RHOB</name>